<protein>
    <submittedName>
        <fullName evidence="1">Uncharacterized protein</fullName>
    </submittedName>
</protein>
<proteinExistence type="predicted"/>
<evidence type="ECO:0000313" key="1">
    <source>
        <dbReference type="EMBL" id="GAH45346.1"/>
    </source>
</evidence>
<dbReference type="EMBL" id="BARU01011493">
    <property type="protein sequence ID" value="GAH45346.1"/>
    <property type="molecule type" value="Genomic_DNA"/>
</dbReference>
<dbReference type="AlphaFoldDB" id="X1FI54"/>
<accession>X1FI54</accession>
<reference evidence="1" key="1">
    <citation type="journal article" date="2014" name="Front. Microbiol.">
        <title>High frequency of phylogenetically diverse reductive dehalogenase-homologous genes in deep subseafloor sedimentary metagenomes.</title>
        <authorList>
            <person name="Kawai M."/>
            <person name="Futagami T."/>
            <person name="Toyoda A."/>
            <person name="Takaki Y."/>
            <person name="Nishi S."/>
            <person name="Hori S."/>
            <person name="Arai W."/>
            <person name="Tsubouchi T."/>
            <person name="Morono Y."/>
            <person name="Uchiyama I."/>
            <person name="Ito T."/>
            <person name="Fujiyama A."/>
            <person name="Inagaki F."/>
            <person name="Takami H."/>
        </authorList>
    </citation>
    <scope>NUCLEOTIDE SEQUENCE</scope>
    <source>
        <strain evidence="1">Expedition CK06-06</strain>
    </source>
</reference>
<sequence length="49" mass="5780">MNENLNSCCGENIDLLDEDCDILKEKLFRIQLMVNRFNENILLMECLIC</sequence>
<name>X1FI54_9ZZZZ</name>
<organism evidence="1">
    <name type="scientific">marine sediment metagenome</name>
    <dbReference type="NCBI Taxonomy" id="412755"/>
    <lineage>
        <taxon>unclassified sequences</taxon>
        <taxon>metagenomes</taxon>
        <taxon>ecological metagenomes</taxon>
    </lineage>
</organism>
<gene>
    <name evidence="1" type="ORF">S03H2_21561</name>
</gene>
<comment type="caution">
    <text evidence="1">The sequence shown here is derived from an EMBL/GenBank/DDBJ whole genome shotgun (WGS) entry which is preliminary data.</text>
</comment>